<reference evidence="2 3" key="1">
    <citation type="submission" date="2023-01" db="EMBL/GenBank/DDBJ databases">
        <title>Analysis of 21 Apiospora genomes using comparative genomics revels a genus with tremendous synthesis potential of carbohydrate active enzymes and secondary metabolites.</title>
        <authorList>
            <person name="Sorensen T."/>
        </authorList>
    </citation>
    <scope>NUCLEOTIDE SEQUENCE [LARGE SCALE GENOMIC DNA]</scope>
    <source>
        <strain evidence="2 3">CBS 20057</strain>
    </source>
</reference>
<keyword evidence="3" id="KW-1185">Reference proteome</keyword>
<dbReference type="EMBL" id="JAQQWI010000010">
    <property type="protein sequence ID" value="KAK8018344.1"/>
    <property type="molecule type" value="Genomic_DNA"/>
</dbReference>
<name>A0ABR1RTQ4_9PEZI</name>
<evidence type="ECO:0000313" key="3">
    <source>
        <dbReference type="Proteomes" id="UP001396898"/>
    </source>
</evidence>
<comment type="caution">
    <text evidence="2">The sequence shown here is derived from an EMBL/GenBank/DDBJ whole genome shotgun (WGS) entry which is preliminary data.</text>
</comment>
<evidence type="ECO:0000256" key="1">
    <source>
        <dbReference type="SAM" id="MobiDB-lite"/>
    </source>
</evidence>
<feature type="region of interest" description="Disordered" evidence="1">
    <location>
        <begin position="1"/>
        <end position="25"/>
    </location>
</feature>
<organism evidence="2 3">
    <name type="scientific">Apiospora marii</name>
    <dbReference type="NCBI Taxonomy" id="335849"/>
    <lineage>
        <taxon>Eukaryota</taxon>
        <taxon>Fungi</taxon>
        <taxon>Dikarya</taxon>
        <taxon>Ascomycota</taxon>
        <taxon>Pezizomycotina</taxon>
        <taxon>Sordariomycetes</taxon>
        <taxon>Xylariomycetidae</taxon>
        <taxon>Amphisphaeriales</taxon>
        <taxon>Apiosporaceae</taxon>
        <taxon>Apiospora</taxon>
    </lineage>
</organism>
<dbReference type="Proteomes" id="UP001396898">
    <property type="component" value="Unassembled WGS sequence"/>
</dbReference>
<gene>
    <name evidence="2" type="ORF">PG991_007534</name>
</gene>
<protein>
    <submittedName>
        <fullName evidence="2">Uncharacterized protein</fullName>
    </submittedName>
</protein>
<accession>A0ABR1RTQ4</accession>
<evidence type="ECO:0000313" key="2">
    <source>
        <dbReference type="EMBL" id="KAK8018344.1"/>
    </source>
</evidence>
<sequence>MLPTAVEEPCTAGRNSPSPANMPPTYSPQRLLRYTAITCSSSSSEGSGRGDVATGISNMSKPRAFLSSRNDCVRSVKATRGSSGTSSSAMLVTRCSDRSGSESPYLSLNQHTSSKSLHISPRALPPASPRLICLISVTAIVDRHLFDVKVPLAVDQGAQNNNETGDADKDIETRKRRAMLVNACIGPDRLTIRIWLRLFRTLKKQHRRAQKYRNVLIKEQAELAMRDAADLKEEMVRTRLMVTSRRLRQATWEYAKRRAYTMARSR</sequence>
<proteinExistence type="predicted"/>